<organism evidence="5 6">
    <name type="scientific">Sesamum alatum</name>
    <dbReference type="NCBI Taxonomy" id="300844"/>
    <lineage>
        <taxon>Eukaryota</taxon>
        <taxon>Viridiplantae</taxon>
        <taxon>Streptophyta</taxon>
        <taxon>Embryophyta</taxon>
        <taxon>Tracheophyta</taxon>
        <taxon>Spermatophyta</taxon>
        <taxon>Magnoliopsida</taxon>
        <taxon>eudicotyledons</taxon>
        <taxon>Gunneridae</taxon>
        <taxon>Pentapetalae</taxon>
        <taxon>asterids</taxon>
        <taxon>lamiids</taxon>
        <taxon>Lamiales</taxon>
        <taxon>Pedaliaceae</taxon>
        <taxon>Sesamum</taxon>
    </lineage>
</organism>
<comment type="caution">
    <text evidence="5">The sequence shown here is derived from an EMBL/GenBank/DDBJ whole genome shotgun (WGS) entry which is preliminary data.</text>
</comment>
<feature type="transmembrane region" description="Helical" evidence="2">
    <location>
        <begin position="106"/>
        <end position="129"/>
    </location>
</feature>
<protein>
    <submittedName>
        <fullName evidence="5">UDP-N-acetylglucosamine transporter UGNT1</fullName>
    </submittedName>
</protein>
<keyword evidence="6" id="KW-1185">Reference proteome</keyword>
<reference evidence="5" key="1">
    <citation type="submission" date="2020-06" db="EMBL/GenBank/DDBJ databases">
        <authorList>
            <person name="Li T."/>
            <person name="Hu X."/>
            <person name="Zhang T."/>
            <person name="Song X."/>
            <person name="Zhang H."/>
            <person name="Dai N."/>
            <person name="Sheng W."/>
            <person name="Hou X."/>
            <person name="Wei L."/>
        </authorList>
    </citation>
    <scope>NUCLEOTIDE SEQUENCE</scope>
    <source>
        <strain evidence="5">3651</strain>
        <tissue evidence="5">Leaf</tissue>
    </source>
</reference>
<dbReference type="EMBL" id="JACGWO010000011">
    <property type="protein sequence ID" value="KAK4415381.1"/>
    <property type="molecule type" value="Genomic_DNA"/>
</dbReference>
<dbReference type="InterPro" id="IPR029071">
    <property type="entry name" value="Ubiquitin-like_domsf"/>
</dbReference>
<feature type="transmembrane region" description="Helical" evidence="2">
    <location>
        <begin position="192"/>
        <end position="212"/>
    </location>
</feature>
<feature type="region of interest" description="Disordered" evidence="1">
    <location>
        <begin position="1"/>
        <end position="22"/>
    </location>
</feature>
<feature type="transmembrane region" description="Helical" evidence="2">
    <location>
        <begin position="141"/>
        <end position="161"/>
    </location>
</feature>
<accession>A0AAE1XQ08</accession>
<feature type="domain" description="SNRNP25 ubiquitin-like" evidence="4">
    <location>
        <begin position="380"/>
        <end position="462"/>
    </location>
</feature>
<feature type="transmembrane region" description="Helical" evidence="2">
    <location>
        <begin position="35"/>
        <end position="54"/>
    </location>
</feature>
<evidence type="ECO:0000256" key="1">
    <source>
        <dbReference type="SAM" id="MobiDB-lite"/>
    </source>
</evidence>
<dbReference type="SUPFAM" id="SSF54236">
    <property type="entry name" value="Ubiquitin-like"/>
    <property type="match status" value="1"/>
</dbReference>
<feature type="compositionally biased region" description="Polar residues" evidence="1">
    <location>
        <begin position="1"/>
        <end position="10"/>
    </location>
</feature>
<dbReference type="Pfam" id="PF03151">
    <property type="entry name" value="TPT"/>
    <property type="match status" value="1"/>
</dbReference>
<keyword evidence="2" id="KW-0812">Transmembrane</keyword>
<evidence type="ECO:0000259" key="4">
    <source>
        <dbReference type="Pfam" id="PF18036"/>
    </source>
</evidence>
<reference evidence="5" key="2">
    <citation type="journal article" date="2024" name="Plant">
        <title>Genomic evolution and insights into agronomic trait innovations of Sesamum species.</title>
        <authorList>
            <person name="Miao H."/>
            <person name="Wang L."/>
            <person name="Qu L."/>
            <person name="Liu H."/>
            <person name="Sun Y."/>
            <person name="Le M."/>
            <person name="Wang Q."/>
            <person name="Wei S."/>
            <person name="Zheng Y."/>
            <person name="Lin W."/>
            <person name="Duan Y."/>
            <person name="Cao H."/>
            <person name="Xiong S."/>
            <person name="Wang X."/>
            <person name="Wei L."/>
            <person name="Li C."/>
            <person name="Ma Q."/>
            <person name="Ju M."/>
            <person name="Zhao R."/>
            <person name="Li G."/>
            <person name="Mu C."/>
            <person name="Tian Q."/>
            <person name="Mei H."/>
            <person name="Zhang T."/>
            <person name="Gao T."/>
            <person name="Zhang H."/>
        </authorList>
    </citation>
    <scope>NUCLEOTIDE SEQUENCE</scope>
    <source>
        <strain evidence="5">3651</strain>
    </source>
</reference>
<dbReference type="InterPro" id="IPR004853">
    <property type="entry name" value="Sugar_P_trans_dom"/>
</dbReference>
<name>A0AAE1XQ08_9LAMI</name>
<dbReference type="Proteomes" id="UP001293254">
    <property type="component" value="Unassembled WGS sequence"/>
</dbReference>
<feature type="transmembrane region" description="Helical" evidence="2">
    <location>
        <begin position="168"/>
        <end position="186"/>
    </location>
</feature>
<gene>
    <name evidence="5" type="ORF">Salat_2645500</name>
</gene>
<dbReference type="InterPro" id="IPR039690">
    <property type="entry name" value="SNRNP25"/>
</dbReference>
<dbReference type="PANTHER" id="PTHR14942">
    <property type="entry name" value="U11/U12 SMALL NUCLEAR RIBONUCLEOPROTEIN 25 KDA PROTEIN"/>
    <property type="match status" value="1"/>
</dbReference>
<evidence type="ECO:0000259" key="3">
    <source>
        <dbReference type="Pfam" id="PF03151"/>
    </source>
</evidence>
<feature type="transmembrane region" description="Helical" evidence="2">
    <location>
        <begin position="301"/>
        <end position="319"/>
    </location>
</feature>
<feature type="transmembrane region" description="Helical" evidence="2">
    <location>
        <begin position="66"/>
        <end position="85"/>
    </location>
</feature>
<dbReference type="CDD" id="cd17058">
    <property type="entry name" value="Ubl_SNRNP25"/>
    <property type="match status" value="1"/>
</dbReference>
<feature type="domain" description="Sugar phosphate transporter" evidence="3">
    <location>
        <begin position="35"/>
        <end position="333"/>
    </location>
</feature>
<dbReference type="Gene3D" id="3.10.20.90">
    <property type="entry name" value="Phosphatidylinositol 3-kinase Catalytic Subunit, Chain A, domain 1"/>
    <property type="match status" value="1"/>
</dbReference>
<feature type="transmembrane region" description="Helical" evidence="2">
    <location>
        <begin position="256"/>
        <end position="280"/>
    </location>
</feature>
<dbReference type="Pfam" id="PF18036">
    <property type="entry name" value="Ubiquitin_4"/>
    <property type="match status" value="1"/>
</dbReference>
<dbReference type="GO" id="GO:0000398">
    <property type="term" value="P:mRNA splicing, via spliceosome"/>
    <property type="evidence" value="ECO:0007669"/>
    <property type="project" value="InterPro"/>
</dbReference>
<keyword evidence="2" id="KW-1133">Transmembrane helix</keyword>
<sequence>MATNSKSSSILPMASTDPPAQEDDKFFKGSAMTRTGAYAAIFYMTCAVLLVMFNKAALSSYSFPCANVITLCQMISSCSFLYVLRRLKLITFSTNESLALNDSSRMLVSVKTLINTSPLSLTYLLYMVASMESVRGVNVPMYTTLRRTTVVFTMILEYFLVRQRYTRPILGSVALIVLGAFIAGVRDLSFDSYSYLVVFVSNISTAVYLTTIARIGKSSGLNSFGLMWCNGIFCGPLLLISTIFRGDLERIMNFPYLTSPGFLVVLLLSCILAFFLNYSIFLNTTLNSALTQTICGNLKDFFTVALGWMIFGGLPFDLLNVTGQFIGFMGSAMMQIVEHGDDHYDPRFSTESLSFIIPEHIDAPKRSLSYHEVFQHPLLLSILKLDGSSFDIEVSNTGTVGELKEAVEAAFDHLPKKGPGSVSWEHVWGQFCLCHEGQKLLNDSDYIGMLGIRDGDQLQFVHNAPDTYNLVKEPPERKDPESDDEPCICSCEERQKADGRHTENLEDDCPASDDGIIYHFLRGWFPYRRLSSSKERSSPRHSDNMRGSFKKLLRCSSCKCESRRESWDGE</sequence>
<dbReference type="AlphaFoldDB" id="A0AAE1XQ08"/>
<evidence type="ECO:0000313" key="6">
    <source>
        <dbReference type="Proteomes" id="UP001293254"/>
    </source>
</evidence>
<keyword evidence="2" id="KW-0472">Membrane</keyword>
<proteinExistence type="predicted"/>
<dbReference type="InterPro" id="IPR040610">
    <property type="entry name" value="SNRNP25_ubiquitin"/>
</dbReference>
<feature type="transmembrane region" description="Helical" evidence="2">
    <location>
        <begin position="224"/>
        <end position="244"/>
    </location>
</feature>
<dbReference type="PANTHER" id="PTHR14942:SF9">
    <property type="entry name" value="OS02G0188500 PROTEIN"/>
    <property type="match status" value="1"/>
</dbReference>
<evidence type="ECO:0000256" key="2">
    <source>
        <dbReference type="SAM" id="Phobius"/>
    </source>
</evidence>
<evidence type="ECO:0000313" key="5">
    <source>
        <dbReference type="EMBL" id="KAK4415381.1"/>
    </source>
</evidence>